<sequence length="70" mass="8328">MVYRKHFPGAPVIASDYNLRIIFQNDVVVKYIKGDFFVKSEWQHELSSRNQFILVAGFFIWRGKNDFSKK</sequence>
<dbReference type="EMBL" id="LR031358">
    <property type="protein sequence ID" value="VDB97806.1"/>
    <property type="molecule type" value="Genomic_DNA"/>
</dbReference>
<organism evidence="1 3">
    <name type="scientific">Oenococcus oeni</name>
    <name type="common">Leuconostoc oenos</name>
    <dbReference type="NCBI Taxonomy" id="1247"/>
    <lineage>
        <taxon>Bacteria</taxon>
        <taxon>Bacillati</taxon>
        <taxon>Bacillota</taxon>
        <taxon>Bacilli</taxon>
        <taxon>Lactobacillales</taxon>
        <taxon>Lactobacillaceae</taxon>
        <taxon>Oenococcus</taxon>
    </lineage>
</organism>
<proteinExistence type="predicted"/>
<dbReference type="Proteomes" id="UP000181728">
    <property type="component" value="Unassembled WGS sequence"/>
</dbReference>
<evidence type="ECO:0000313" key="2">
    <source>
        <dbReference type="EMBL" id="VDB97806.1"/>
    </source>
</evidence>
<dbReference type="AlphaFoldDB" id="A0A483BCL2"/>
<protein>
    <submittedName>
        <fullName evidence="1">Uncharacterized protein</fullName>
    </submittedName>
</protein>
<reference evidence="1 3" key="1">
    <citation type="journal article" date="2016" name="BMC Genomics">
        <title>Consensus pan-genome assembly of the specialised wine bacterium Oenococcus oeni.</title>
        <authorList>
            <person name="Sternes P.R."/>
            <person name="Borneman A.R."/>
        </authorList>
    </citation>
    <scope>NUCLEOTIDE SEQUENCE [LARGE SCALE GENOMIC DNA]</scope>
    <source>
        <strain evidence="1 3">AWRIB661</strain>
    </source>
</reference>
<reference evidence="2 4" key="2">
    <citation type="submission" date="2018-08" db="EMBL/GenBank/DDBJ databases">
        <authorList>
            <person name="Lorentzen P. G. S. M."/>
        </authorList>
    </citation>
    <scope>NUCLEOTIDE SEQUENCE [LARGE SCALE GENOMIC DNA]</scope>
    <source>
        <strain evidence="2 4">CRBO_1381</strain>
    </source>
</reference>
<evidence type="ECO:0000313" key="3">
    <source>
        <dbReference type="Proteomes" id="UP000181728"/>
    </source>
</evidence>
<accession>A0A483BCL2</accession>
<gene>
    <name evidence="1" type="ORF">ATX59_03600</name>
    <name evidence="2" type="ORF">OENI_0726</name>
</gene>
<name>A0A483BCL2_OENOE</name>
<dbReference type="Proteomes" id="UP000294726">
    <property type="component" value="Chromosome"/>
</dbReference>
<evidence type="ECO:0000313" key="1">
    <source>
        <dbReference type="EMBL" id="OIM21548.1"/>
    </source>
</evidence>
<dbReference type="EMBL" id="MLOK01000031">
    <property type="protein sequence ID" value="OIM21548.1"/>
    <property type="molecule type" value="Genomic_DNA"/>
</dbReference>
<evidence type="ECO:0000313" key="4">
    <source>
        <dbReference type="Proteomes" id="UP000294726"/>
    </source>
</evidence>